<dbReference type="Pfam" id="PF01551">
    <property type="entry name" value="Peptidase_M23"/>
    <property type="match status" value="1"/>
</dbReference>
<evidence type="ECO:0000256" key="1">
    <source>
        <dbReference type="SAM" id="SignalP"/>
    </source>
</evidence>
<protein>
    <submittedName>
        <fullName evidence="3">M23 family metallopeptidase</fullName>
    </submittedName>
</protein>
<dbReference type="PANTHER" id="PTHR21666">
    <property type="entry name" value="PEPTIDASE-RELATED"/>
    <property type="match status" value="1"/>
</dbReference>
<name>A0A443IJH4_9RHOB</name>
<dbReference type="GO" id="GO:0004222">
    <property type="term" value="F:metalloendopeptidase activity"/>
    <property type="evidence" value="ECO:0007669"/>
    <property type="project" value="TreeGrafter"/>
</dbReference>
<dbReference type="AlphaFoldDB" id="A0A443IJH4"/>
<dbReference type="RefSeq" id="WP_128271045.1">
    <property type="nucleotide sequence ID" value="NZ_SAUW01000047.1"/>
</dbReference>
<accession>A0A443IJH4</accession>
<reference evidence="3 4" key="2">
    <citation type="submission" date="2019-01" db="EMBL/GenBank/DDBJ databases">
        <authorList>
            <person name="Li Y."/>
        </authorList>
    </citation>
    <scope>NUCLEOTIDE SEQUENCE [LARGE SCALE GENOMIC DNA]</scope>
    <source>
        <strain evidence="3 4">2D-5</strain>
    </source>
</reference>
<dbReference type="InterPro" id="IPR050570">
    <property type="entry name" value="Cell_wall_metabolism_enzyme"/>
</dbReference>
<dbReference type="Gene3D" id="2.70.70.10">
    <property type="entry name" value="Glucose Permease (Domain IIA)"/>
    <property type="match status" value="1"/>
</dbReference>
<dbReference type="InterPro" id="IPR016047">
    <property type="entry name" value="M23ase_b-sheet_dom"/>
</dbReference>
<keyword evidence="4" id="KW-1185">Reference proteome</keyword>
<proteinExistence type="predicted"/>
<comment type="caution">
    <text evidence="3">The sequence shown here is derived from an EMBL/GenBank/DDBJ whole genome shotgun (WGS) entry which is preliminary data.</text>
</comment>
<feature type="chain" id="PRO_5019241976" evidence="1">
    <location>
        <begin position="24"/>
        <end position="329"/>
    </location>
</feature>
<dbReference type="EMBL" id="SAUW01000047">
    <property type="protein sequence ID" value="RWR04714.1"/>
    <property type="molecule type" value="Genomic_DNA"/>
</dbReference>
<dbReference type="SUPFAM" id="SSF51261">
    <property type="entry name" value="Duplicated hybrid motif"/>
    <property type="match status" value="1"/>
</dbReference>
<dbReference type="Proteomes" id="UP000285710">
    <property type="component" value="Unassembled WGS sequence"/>
</dbReference>
<feature type="domain" description="M23ase beta-sheet core" evidence="2">
    <location>
        <begin position="200"/>
        <end position="290"/>
    </location>
</feature>
<dbReference type="InterPro" id="IPR011055">
    <property type="entry name" value="Dup_hybrid_motif"/>
</dbReference>
<keyword evidence="1" id="KW-0732">Signal</keyword>
<dbReference type="CDD" id="cd12797">
    <property type="entry name" value="M23_peptidase"/>
    <property type="match status" value="1"/>
</dbReference>
<evidence type="ECO:0000313" key="4">
    <source>
        <dbReference type="Proteomes" id="UP000285710"/>
    </source>
</evidence>
<feature type="signal peptide" evidence="1">
    <location>
        <begin position="1"/>
        <end position="23"/>
    </location>
</feature>
<evidence type="ECO:0000313" key="3">
    <source>
        <dbReference type="EMBL" id="RWR04714.1"/>
    </source>
</evidence>
<sequence>MMQRNRVIAATLVLVGMSVAAQADPLSAGQRMAERFLHGDVGAIWSASTPEMQKAFGSAGNLAALRDDLLAGFGDEDAILTERTDVQAGHDVYTRVSRWTETSAPLELVIAFDDAARIAGFFIRPQPVAAPSQFLDYETKATLRLPVDGEWFVYWGGRDIEDNYHAVDVGQRFAVDLLVMRDGQSHLGDPSRLESYHCWGRAILAPAEGVVMRAVDGLPDQAIGAADPANPAGNYVVIDFGNEEYGFLAHLRQGSVRVAKGDVVKAGQEVGLCGNSGNTSEPHLHFHMQTSPRLGRGEGLPTRFTNYQADGVTVSRGEPRRGETIQLAE</sequence>
<evidence type="ECO:0000259" key="2">
    <source>
        <dbReference type="Pfam" id="PF01551"/>
    </source>
</evidence>
<reference evidence="3 4" key="1">
    <citation type="submission" date="2019-01" db="EMBL/GenBank/DDBJ databases">
        <title>Sinorhodobacter populi sp. nov. isolated from the symptomatic bark tissue of Populus euramericana canker.</title>
        <authorList>
            <person name="Xu G."/>
        </authorList>
    </citation>
    <scope>NUCLEOTIDE SEQUENCE [LARGE SCALE GENOMIC DNA]</scope>
    <source>
        <strain evidence="3 4">2D-5</strain>
    </source>
</reference>
<organism evidence="3 4">
    <name type="scientific">Paenirhodobacter populi</name>
    <dbReference type="NCBI Taxonomy" id="2306993"/>
    <lineage>
        <taxon>Bacteria</taxon>
        <taxon>Pseudomonadati</taxon>
        <taxon>Pseudomonadota</taxon>
        <taxon>Alphaproteobacteria</taxon>
        <taxon>Rhodobacterales</taxon>
        <taxon>Rhodobacter group</taxon>
        <taxon>Paenirhodobacter</taxon>
    </lineage>
</organism>
<gene>
    <name evidence="3" type="ORF">D2T33_20845</name>
</gene>
<dbReference type="PANTHER" id="PTHR21666:SF270">
    <property type="entry name" value="MUREIN HYDROLASE ACTIVATOR ENVC"/>
    <property type="match status" value="1"/>
</dbReference>